<dbReference type="OMA" id="QFKTYFL"/>
<dbReference type="FunCoup" id="G3NGH4">
    <property type="interactions" value="199"/>
</dbReference>
<evidence type="ECO:0000313" key="3">
    <source>
        <dbReference type="Ensembl" id="ENSGACP00000004430.2"/>
    </source>
</evidence>
<dbReference type="InParanoid" id="G3NGH4"/>
<reference evidence="3" key="3">
    <citation type="submission" date="2025-09" db="UniProtKB">
        <authorList>
            <consortium name="Ensembl"/>
        </authorList>
    </citation>
    <scope>IDENTIFICATION</scope>
</reference>
<dbReference type="KEGG" id="gat:120829575"/>
<feature type="compositionally biased region" description="Polar residues" evidence="2">
    <location>
        <begin position="169"/>
        <end position="178"/>
    </location>
</feature>
<feature type="region of interest" description="Disordered" evidence="2">
    <location>
        <begin position="169"/>
        <end position="421"/>
    </location>
</feature>
<dbReference type="eggNOG" id="KOG3175">
    <property type="taxonomic scope" value="Eukaryota"/>
</dbReference>
<feature type="compositionally biased region" description="Acidic residues" evidence="2">
    <location>
        <begin position="264"/>
        <end position="275"/>
    </location>
</feature>
<evidence type="ECO:0000313" key="4">
    <source>
        <dbReference type="Proteomes" id="UP000007635"/>
    </source>
</evidence>
<keyword evidence="4" id="KW-1185">Reference proteome</keyword>
<protein>
    <recommendedName>
        <fullName evidence="5">Serine/threonine-protein phosphatase 4 regulatory subunit 2</fullName>
    </recommendedName>
</protein>
<sequence>MDIDALSEAFRDFEKTGKKETCPELEQFLCHIAKTGQPILAFPISSRISWSQFKTYFAFKLEKVMDDFHASTPEQRARHNPNVDYVPFEEMKARILKIVDGYNGIPFTIQRLCELLTDPKRNYTGIDKFLMGLEKNVMVVSCVGPTSEKNGASSVNRMNGVMFPGNSSLYSDSRNVNGPDTPKPLNRPKSSLTSSLSTNGLPDCPVSREPITEEVEEHHSGHSSSAEGEEITPNSGIKNKHPAEEEEDYETGEHEVKRLKFDEKEEDERESEENESSCRKAPESSPETPQSSEDSGGQRYTSGASCDTRPAAEDHEPSCTRTEPSERDEDLSETGNVHSVEEDSTVAPDAQRAPSETRTSFEGNEESSRSIEREGPPGDKQVPSSSSSRDLTTEANTDSLNSAEIATESGEHVCPQARSAN</sequence>
<dbReference type="STRING" id="69293.ENSGACP00000004430"/>
<dbReference type="GO" id="GO:0005634">
    <property type="term" value="C:nucleus"/>
    <property type="evidence" value="ECO:0007669"/>
    <property type="project" value="TreeGrafter"/>
</dbReference>
<name>G3NGH4_GASAC</name>
<feature type="compositionally biased region" description="Basic and acidic residues" evidence="2">
    <location>
        <begin position="251"/>
        <end position="263"/>
    </location>
</feature>
<feature type="compositionally biased region" description="Basic and acidic residues" evidence="2">
    <location>
        <begin position="366"/>
        <end position="377"/>
    </location>
</feature>
<organism evidence="3 4">
    <name type="scientific">Gasterosteus aculeatus aculeatus</name>
    <name type="common">three-spined stickleback</name>
    <dbReference type="NCBI Taxonomy" id="481459"/>
    <lineage>
        <taxon>Eukaryota</taxon>
        <taxon>Metazoa</taxon>
        <taxon>Chordata</taxon>
        <taxon>Craniata</taxon>
        <taxon>Vertebrata</taxon>
        <taxon>Euteleostomi</taxon>
        <taxon>Actinopterygii</taxon>
        <taxon>Neopterygii</taxon>
        <taxon>Teleostei</taxon>
        <taxon>Neoteleostei</taxon>
        <taxon>Acanthomorphata</taxon>
        <taxon>Eupercaria</taxon>
        <taxon>Perciformes</taxon>
        <taxon>Cottioidei</taxon>
        <taxon>Gasterosteales</taxon>
        <taxon>Gasterosteidae</taxon>
        <taxon>Gasterosteus</taxon>
    </lineage>
</organism>
<comment type="similarity">
    <text evidence="1">Belongs to the PPP4R2 family.</text>
</comment>
<accession>G3NGH4</accession>
<dbReference type="Bgee" id="ENSGACG00000003388">
    <property type="expression patterns" value="Expressed in spleen and 13 other cell types or tissues"/>
</dbReference>
<dbReference type="GO" id="GO:0030289">
    <property type="term" value="C:protein phosphatase 4 complex"/>
    <property type="evidence" value="ECO:0007669"/>
    <property type="project" value="InterPro"/>
</dbReference>
<dbReference type="GO" id="GO:0005737">
    <property type="term" value="C:cytoplasm"/>
    <property type="evidence" value="ECO:0007669"/>
    <property type="project" value="TreeGrafter"/>
</dbReference>
<feature type="compositionally biased region" description="Low complexity" evidence="2">
    <location>
        <begin position="283"/>
        <end position="295"/>
    </location>
</feature>
<evidence type="ECO:0008006" key="5">
    <source>
        <dbReference type="Google" id="ProtNLM"/>
    </source>
</evidence>
<dbReference type="PANTHER" id="PTHR16487:SF6">
    <property type="entry name" value="SERINE_THREONINE-PROTEIN PHOSPHATASE 4 REGULATORY SUBUNIT 2-A"/>
    <property type="match status" value="1"/>
</dbReference>
<dbReference type="GeneID" id="120829575"/>
<dbReference type="GO" id="GO:0019888">
    <property type="term" value="F:protein phosphatase regulator activity"/>
    <property type="evidence" value="ECO:0007669"/>
    <property type="project" value="InterPro"/>
</dbReference>
<feature type="compositionally biased region" description="Polar residues" evidence="2">
    <location>
        <begin position="382"/>
        <end position="404"/>
    </location>
</feature>
<dbReference type="InterPro" id="IPR015267">
    <property type="entry name" value="PPP4R2"/>
</dbReference>
<dbReference type="Pfam" id="PF09184">
    <property type="entry name" value="PPP4R2"/>
    <property type="match status" value="1"/>
</dbReference>
<proteinExistence type="inferred from homology"/>
<dbReference type="Proteomes" id="UP000007635">
    <property type="component" value="Chromosome XII"/>
</dbReference>
<dbReference type="AlphaFoldDB" id="G3NGH4"/>
<dbReference type="PANTHER" id="PTHR16487">
    <property type="entry name" value="PPP4R2-RELATED PROTEIN"/>
    <property type="match status" value="1"/>
</dbReference>
<dbReference type="GeneTree" id="ENSGT00940000162859"/>
<reference evidence="3" key="2">
    <citation type="submission" date="2025-08" db="UniProtKB">
        <authorList>
            <consortium name="Ensembl"/>
        </authorList>
    </citation>
    <scope>IDENTIFICATION</scope>
</reference>
<reference evidence="3 4" key="1">
    <citation type="journal article" date="2021" name="G3 (Bethesda)">
        <title>Improved contiguity of the threespine stickleback genome using long-read sequencing.</title>
        <authorList>
            <person name="Nath S."/>
            <person name="Shaw D.E."/>
            <person name="White M.A."/>
        </authorList>
    </citation>
    <scope>NUCLEOTIDE SEQUENCE [LARGE SCALE GENOMIC DNA]</scope>
    <source>
        <strain evidence="3 4">Lake Benthic</strain>
    </source>
</reference>
<evidence type="ECO:0000256" key="1">
    <source>
        <dbReference type="ARBA" id="ARBA00009207"/>
    </source>
</evidence>
<dbReference type="RefSeq" id="XP_040049756.1">
    <property type="nucleotide sequence ID" value="XM_040193822.1"/>
</dbReference>
<dbReference type="Ensembl" id="ENSGACT00000004444.2">
    <property type="protein sequence ID" value="ENSGACP00000004430.2"/>
    <property type="gene ID" value="ENSGACG00000003388.2"/>
</dbReference>
<evidence type="ECO:0000256" key="2">
    <source>
        <dbReference type="SAM" id="MobiDB-lite"/>
    </source>
</evidence>